<proteinExistence type="predicted"/>
<dbReference type="PANTHER" id="PTHR31157:SF1">
    <property type="entry name" value="SCP DOMAIN-CONTAINING PROTEIN"/>
    <property type="match status" value="1"/>
</dbReference>
<dbReference type="InterPro" id="IPR035940">
    <property type="entry name" value="CAP_sf"/>
</dbReference>
<reference evidence="4 5" key="1">
    <citation type="journal article" date="2015" name="Genome Announc.">
        <title>Expanding the biotechnology potential of lactobacilli through comparative genomics of 213 strains and associated genera.</title>
        <authorList>
            <person name="Sun Z."/>
            <person name="Harris H.M."/>
            <person name="McCann A."/>
            <person name="Guo C."/>
            <person name="Argimon S."/>
            <person name="Zhang W."/>
            <person name="Yang X."/>
            <person name="Jeffery I.B."/>
            <person name="Cooney J.C."/>
            <person name="Kagawa T.F."/>
            <person name="Liu W."/>
            <person name="Song Y."/>
            <person name="Salvetti E."/>
            <person name="Wrobel A."/>
            <person name="Rasinkangas P."/>
            <person name="Parkhill J."/>
            <person name="Rea M.C."/>
            <person name="O'Sullivan O."/>
            <person name="Ritari J."/>
            <person name="Douillard F.P."/>
            <person name="Paul Ross R."/>
            <person name="Yang R."/>
            <person name="Briner A.E."/>
            <person name="Felis G.E."/>
            <person name="de Vos W.M."/>
            <person name="Barrangou R."/>
            <person name="Klaenhammer T.R."/>
            <person name="Caufield P.W."/>
            <person name="Cui Y."/>
            <person name="Zhang H."/>
            <person name="O'Toole P.W."/>
        </authorList>
    </citation>
    <scope>NUCLEOTIDE SEQUENCE [LARGE SCALE GENOMIC DNA]</scope>
    <source>
        <strain evidence="4 5">DSM 19682</strain>
    </source>
</reference>
<protein>
    <recommendedName>
        <fullName evidence="6">SCP domain-containing protein</fullName>
    </recommendedName>
</protein>
<dbReference type="PANTHER" id="PTHR31157">
    <property type="entry name" value="SCP DOMAIN-CONTAINING PROTEIN"/>
    <property type="match status" value="1"/>
</dbReference>
<sequence length="344" mass="37803">MAAATLLSTRILTSPQTVKASDYPVVRTSKVTYIYTKQGDLVKNRALQANTDWRMGKQILINDEYYDQVATNEYVKDSEVYDPSIQQQNIQFHLAGRVVGGNADLFDTSINRISSRKLAEGSEWAVSKAVINQNGVIFYKISKTEWVPSNHMWLNNLATITYDAGFGLTANDNNNNSNTNTGTNTNTNNNNTSTNTNTSKPTRVELPKDAVRSAILKSVNDERASLGVAPLQETPGLTQTAVTRANEIVQSFSHTRPNGSDCFSAFDENGLSYHAAAENIDEEIGGNGSTPEQLATAVMKSFKDEPGHAHYNSVVSSTYNYIGISSNYDATTDRYYIAQDFIGM</sequence>
<feature type="domain" description="S-layer protein C-terminal" evidence="3">
    <location>
        <begin position="31"/>
        <end position="76"/>
    </location>
</feature>
<dbReference type="EMBL" id="AZDZ01000011">
    <property type="protein sequence ID" value="KRK79738.1"/>
    <property type="molecule type" value="Genomic_DNA"/>
</dbReference>
<dbReference type="Pfam" id="PF03217">
    <property type="entry name" value="SlpA"/>
    <property type="match status" value="1"/>
</dbReference>
<feature type="region of interest" description="Disordered" evidence="1">
    <location>
        <begin position="173"/>
        <end position="202"/>
    </location>
</feature>
<feature type="compositionally biased region" description="Low complexity" evidence="1">
    <location>
        <begin position="173"/>
        <end position="199"/>
    </location>
</feature>
<dbReference type="AlphaFoldDB" id="A0A0R1KIG9"/>
<dbReference type="PATRIC" id="fig|1423775.4.peg.448"/>
<evidence type="ECO:0000256" key="1">
    <source>
        <dbReference type="SAM" id="MobiDB-lite"/>
    </source>
</evidence>
<dbReference type="InterPro" id="IPR014044">
    <property type="entry name" value="CAP_dom"/>
</dbReference>
<evidence type="ECO:0008006" key="6">
    <source>
        <dbReference type="Google" id="ProtNLM"/>
    </source>
</evidence>
<dbReference type="CDD" id="cd05379">
    <property type="entry name" value="CAP_bacterial"/>
    <property type="match status" value="1"/>
</dbReference>
<feature type="domain" description="SCP" evidence="2">
    <location>
        <begin position="217"/>
        <end position="341"/>
    </location>
</feature>
<evidence type="ECO:0000313" key="4">
    <source>
        <dbReference type="EMBL" id="KRK79738.1"/>
    </source>
</evidence>
<comment type="caution">
    <text evidence="4">The sequence shown here is derived from an EMBL/GenBank/DDBJ whole genome shotgun (WGS) entry which is preliminary data.</text>
</comment>
<accession>A0A0R1KIG9</accession>
<dbReference type="InterPro" id="IPR024968">
    <property type="entry name" value="SlpA_C_lactobacillus"/>
</dbReference>
<dbReference type="SUPFAM" id="SSF55797">
    <property type="entry name" value="PR-1-like"/>
    <property type="match status" value="1"/>
</dbReference>
<dbReference type="eggNOG" id="COG2340">
    <property type="taxonomic scope" value="Bacteria"/>
</dbReference>
<evidence type="ECO:0000259" key="3">
    <source>
        <dbReference type="Pfam" id="PF03217"/>
    </source>
</evidence>
<dbReference type="Proteomes" id="UP000051248">
    <property type="component" value="Unassembled WGS sequence"/>
</dbReference>
<dbReference type="Gene3D" id="3.40.33.10">
    <property type="entry name" value="CAP"/>
    <property type="match status" value="1"/>
</dbReference>
<keyword evidence="5" id="KW-1185">Reference proteome</keyword>
<organism evidence="4 5">
    <name type="scientific">Companilactobacillus nodensis DSM 19682 = JCM 14932 = NBRC 107160</name>
    <dbReference type="NCBI Taxonomy" id="1423775"/>
    <lineage>
        <taxon>Bacteria</taxon>
        <taxon>Bacillati</taxon>
        <taxon>Bacillota</taxon>
        <taxon>Bacilli</taxon>
        <taxon>Lactobacillales</taxon>
        <taxon>Lactobacillaceae</taxon>
        <taxon>Companilactobacillus</taxon>
    </lineage>
</organism>
<evidence type="ECO:0000313" key="5">
    <source>
        <dbReference type="Proteomes" id="UP000051248"/>
    </source>
</evidence>
<evidence type="ECO:0000259" key="2">
    <source>
        <dbReference type="Pfam" id="PF00188"/>
    </source>
</evidence>
<dbReference type="Pfam" id="PF00188">
    <property type="entry name" value="CAP"/>
    <property type="match status" value="1"/>
</dbReference>
<gene>
    <name evidence="4" type="ORF">FD03_GL000439</name>
</gene>
<name>A0A0R1KIG9_9LACO</name>